<proteinExistence type="predicted"/>
<organism evidence="1 2">
    <name type="scientific">Lithohypha guttulata</name>
    <dbReference type="NCBI Taxonomy" id="1690604"/>
    <lineage>
        <taxon>Eukaryota</taxon>
        <taxon>Fungi</taxon>
        <taxon>Dikarya</taxon>
        <taxon>Ascomycota</taxon>
        <taxon>Pezizomycotina</taxon>
        <taxon>Eurotiomycetes</taxon>
        <taxon>Chaetothyriomycetidae</taxon>
        <taxon>Chaetothyriales</taxon>
        <taxon>Trichomeriaceae</taxon>
        <taxon>Lithohypha</taxon>
    </lineage>
</organism>
<reference evidence="1 2" key="1">
    <citation type="submission" date="2023-08" db="EMBL/GenBank/DDBJ databases">
        <title>Black Yeasts Isolated from many extreme environments.</title>
        <authorList>
            <person name="Coleine C."/>
            <person name="Stajich J.E."/>
            <person name="Selbmann L."/>
        </authorList>
    </citation>
    <scope>NUCLEOTIDE SEQUENCE [LARGE SCALE GENOMIC DNA]</scope>
    <source>
        <strain evidence="1 2">CCFEE 5885</strain>
    </source>
</reference>
<dbReference type="EMBL" id="JAVRRG010000003">
    <property type="protein sequence ID" value="KAK5102233.1"/>
    <property type="molecule type" value="Genomic_DNA"/>
</dbReference>
<name>A0ABR0KNV9_9EURO</name>
<evidence type="ECO:0000313" key="1">
    <source>
        <dbReference type="EMBL" id="KAK5102233.1"/>
    </source>
</evidence>
<dbReference type="Proteomes" id="UP001345013">
    <property type="component" value="Unassembled WGS sequence"/>
</dbReference>
<protein>
    <submittedName>
        <fullName evidence="1">Uncharacterized protein</fullName>
    </submittedName>
</protein>
<keyword evidence="2" id="KW-1185">Reference proteome</keyword>
<accession>A0ABR0KNV9</accession>
<evidence type="ECO:0000313" key="2">
    <source>
        <dbReference type="Proteomes" id="UP001345013"/>
    </source>
</evidence>
<gene>
    <name evidence="1" type="ORF">LTR24_000466</name>
</gene>
<comment type="caution">
    <text evidence="1">The sequence shown here is derived from an EMBL/GenBank/DDBJ whole genome shotgun (WGS) entry which is preliminary data.</text>
</comment>
<sequence length="140" mass="15963">MALERLERSAPELGLSKQKCEKVVRTMARQNYRPHKENFGSDMSDRQSTKRIDIPGVSDSVSIPHVGIRSGGLMFTNDDIRSIFDSQLNSMFKLIDRQMDKMGQLAPNSGIVGLETQVLLFRTKLTDTELYGALWRFRKL</sequence>